<sequence length="258" mass="28830">MAGRNHHRHVDEITTDLRPHRRLTPTDIRLIEDRIAARSREIQSLLPDNHRLAASRVALKQDVAAARQDLHRLSATSSAVQAERDAHVREVYERSLEMEAGPRSAELNRVRAEIKDLRAERDQLSEKLKELQDDLARFHPAQQEFSELEADIEALHRDVGKGRAAVEYERNMQSTHCELSEVMEKHLISMARESENLRSELANAERRAMAAIVGAGAAANSGPGYTILQSSLKSGICENSLADHHAVPQVGLSTVIKV</sequence>
<accession>A0A8X8XIE1</accession>
<evidence type="ECO:0000313" key="8">
    <source>
        <dbReference type="Proteomes" id="UP000298416"/>
    </source>
</evidence>
<evidence type="ECO:0000256" key="1">
    <source>
        <dbReference type="ARBA" id="ARBA00005405"/>
    </source>
</evidence>
<keyword evidence="5" id="KW-0287">Flowering</keyword>
<dbReference type="EMBL" id="PNBA02000009">
    <property type="protein sequence ID" value="KAG6412503.1"/>
    <property type="molecule type" value="Genomic_DNA"/>
</dbReference>
<dbReference type="GO" id="GO:0009908">
    <property type="term" value="P:flower development"/>
    <property type="evidence" value="ECO:0007669"/>
    <property type="project" value="UniProtKB-KW"/>
</dbReference>
<keyword evidence="8" id="KW-1185">Reference proteome</keyword>
<dbReference type="GO" id="GO:0030154">
    <property type="term" value="P:cell differentiation"/>
    <property type="evidence" value="ECO:0007669"/>
    <property type="project" value="UniProtKB-KW"/>
</dbReference>
<evidence type="ECO:0000256" key="2">
    <source>
        <dbReference type="ARBA" id="ARBA00022473"/>
    </source>
</evidence>
<dbReference type="InterPro" id="IPR040353">
    <property type="entry name" value="FLX/FLX-like"/>
</dbReference>
<comment type="caution">
    <text evidence="7">The sequence shown here is derived from an EMBL/GenBank/DDBJ whole genome shotgun (WGS) entry which is preliminary data.</text>
</comment>
<gene>
    <name evidence="7" type="ORF">SASPL_125182</name>
</gene>
<evidence type="ECO:0000256" key="4">
    <source>
        <dbReference type="ARBA" id="ARBA00023054"/>
    </source>
</evidence>
<dbReference type="PANTHER" id="PTHR33405">
    <property type="entry name" value="PROTEIN FLX-LIKE 2"/>
    <property type="match status" value="1"/>
</dbReference>
<evidence type="ECO:0000256" key="3">
    <source>
        <dbReference type="ARBA" id="ARBA00022782"/>
    </source>
</evidence>
<evidence type="ECO:0000256" key="6">
    <source>
        <dbReference type="SAM" id="Coils"/>
    </source>
</evidence>
<dbReference type="Gene3D" id="1.10.287.1490">
    <property type="match status" value="1"/>
</dbReference>
<reference evidence="7" key="2">
    <citation type="submission" date="2020-08" db="EMBL/GenBank/DDBJ databases">
        <title>Plant Genome Project.</title>
        <authorList>
            <person name="Zhang R.-G."/>
        </authorList>
    </citation>
    <scope>NUCLEOTIDE SEQUENCE</scope>
    <source>
        <strain evidence="7">Huo1</strain>
        <tissue evidence="7">Leaf</tissue>
    </source>
</reference>
<evidence type="ECO:0000256" key="5">
    <source>
        <dbReference type="ARBA" id="ARBA00023089"/>
    </source>
</evidence>
<name>A0A8X8XIE1_SALSN</name>
<protein>
    <submittedName>
        <fullName evidence="7">Uncharacterized protein</fullName>
    </submittedName>
</protein>
<keyword evidence="3" id="KW-0221">Differentiation</keyword>
<dbReference type="AlphaFoldDB" id="A0A8X8XIE1"/>
<keyword evidence="2" id="KW-0217">Developmental protein</keyword>
<dbReference type="OrthoDB" id="1928946at2759"/>
<keyword evidence="4 6" id="KW-0175">Coiled coil</keyword>
<dbReference type="Proteomes" id="UP000298416">
    <property type="component" value="Unassembled WGS sequence"/>
</dbReference>
<reference evidence="7" key="1">
    <citation type="submission" date="2018-01" db="EMBL/GenBank/DDBJ databases">
        <authorList>
            <person name="Mao J.F."/>
        </authorList>
    </citation>
    <scope>NUCLEOTIDE SEQUENCE</scope>
    <source>
        <strain evidence="7">Huo1</strain>
        <tissue evidence="7">Leaf</tissue>
    </source>
</reference>
<proteinExistence type="inferred from homology"/>
<comment type="similarity">
    <text evidence="1">Belongs to the FLX family.</text>
</comment>
<feature type="coiled-coil region" evidence="6">
    <location>
        <begin position="107"/>
        <end position="134"/>
    </location>
</feature>
<dbReference type="PANTHER" id="PTHR33405:SF17">
    <property type="entry name" value="PROTEIN FLC EXPRESSOR"/>
    <property type="match status" value="1"/>
</dbReference>
<evidence type="ECO:0000313" key="7">
    <source>
        <dbReference type="EMBL" id="KAG6412503.1"/>
    </source>
</evidence>
<organism evidence="7">
    <name type="scientific">Salvia splendens</name>
    <name type="common">Scarlet sage</name>
    <dbReference type="NCBI Taxonomy" id="180675"/>
    <lineage>
        <taxon>Eukaryota</taxon>
        <taxon>Viridiplantae</taxon>
        <taxon>Streptophyta</taxon>
        <taxon>Embryophyta</taxon>
        <taxon>Tracheophyta</taxon>
        <taxon>Spermatophyta</taxon>
        <taxon>Magnoliopsida</taxon>
        <taxon>eudicotyledons</taxon>
        <taxon>Gunneridae</taxon>
        <taxon>Pentapetalae</taxon>
        <taxon>asterids</taxon>
        <taxon>lamiids</taxon>
        <taxon>Lamiales</taxon>
        <taxon>Lamiaceae</taxon>
        <taxon>Nepetoideae</taxon>
        <taxon>Mentheae</taxon>
        <taxon>Salviinae</taxon>
        <taxon>Salvia</taxon>
        <taxon>Salvia subgen. Calosphace</taxon>
        <taxon>core Calosphace</taxon>
    </lineage>
</organism>